<keyword evidence="2" id="KW-1185">Reference proteome</keyword>
<dbReference type="Proteomes" id="UP001162483">
    <property type="component" value="Unassembled WGS sequence"/>
</dbReference>
<comment type="caution">
    <text evidence="1">The sequence shown here is derived from an EMBL/GenBank/DDBJ whole genome shotgun (WGS) entry which is preliminary data.</text>
</comment>
<proteinExistence type="predicted"/>
<gene>
    <name evidence="1" type="ORF">SPARVUS_LOCUS9524430</name>
</gene>
<name>A0ABN9EA27_9NEOB</name>
<sequence>MAGREQCRSGLTVINGTPHLQPVRAPWERTAPQPVARCVRRTREHRSLHGDLCMRSRSCDHCLANQ</sequence>
<organism evidence="1 2">
    <name type="scientific">Staurois parvus</name>
    <dbReference type="NCBI Taxonomy" id="386267"/>
    <lineage>
        <taxon>Eukaryota</taxon>
        <taxon>Metazoa</taxon>
        <taxon>Chordata</taxon>
        <taxon>Craniata</taxon>
        <taxon>Vertebrata</taxon>
        <taxon>Euteleostomi</taxon>
        <taxon>Amphibia</taxon>
        <taxon>Batrachia</taxon>
        <taxon>Anura</taxon>
        <taxon>Neobatrachia</taxon>
        <taxon>Ranoidea</taxon>
        <taxon>Ranidae</taxon>
        <taxon>Staurois</taxon>
    </lineage>
</organism>
<evidence type="ECO:0000313" key="1">
    <source>
        <dbReference type="EMBL" id="CAI9581622.1"/>
    </source>
</evidence>
<reference evidence="1" key="1">
    <citation type="submission" date="2023-05" db="EMBL/GenBank/DDBJ databases">
        <authorList>
            <person name="Stuckert A."/>
        </authorList>
    </citation>
    <scope>NUCLEOTIDE SEQUENCE</scope>
</reference>
<evidence type="ECO:0000313" key="2">
    <source>
        <dbReference type="Proteomes" id="UP001162483"/>
    </source>
</evidence>
<accession>A0ABN9EA27</accession>
<protein>
    <submittedName>
        <fullName evidence="1">Uncharacterized protein</fullName>
    </submittedName>
</protein>
<dbReference type="EMBL" id="CATNWA010015289">
    <property type="protein sequence ID" value="CAI9581622.1"/>
    <property type="molecule type" value="Genomic_DNA"/>
</dbReference>